<comment type="caution">
    <text evidence="3">The sequence shown here is derived from an EMBL/GenBank/DDBJ whole genome shotgun (WGS) entry which is preliminary data.</text>
</comment>
<dbReference type="InterPro" id="IPR016024">
    <property type="entry name" value="ARM-type_fold"/>
</dbReference>
<sequence length="551" mass="59452">MMVEGEVLNEELSTEEWLLNAEKLVPEAIDKAKEVKLFPGRWKMIVSKLEQVPSRLSDLSSHPCFGKNALCKEQLQAVTRTLKESIELAEICVKDKFEGKLKMQSDLDSLAAKLDLNLRDCGLLIKTGVLGEATLPLPDAAAANSSIRELLARLQIGHLEAKHKALDNLVEAMREDEKKVLAVMGRSNIAALVQLLTATSHRIREKAVTVICSLAESGSCENWLVSEGVLPPLIRLVESGSFVGKEKAAISLQRLSMSAETAREIVGHGGVRPLVELCQTGDSVSQSAAACTLKNISVVPEVRQALAEEGTVKVIINLLTCGILLGSKEYAAECLQNLTASNENLRRNVIAEGGVMSLLAYLDGPLPQESAVGALRNLVGSVPEDKLLSLGFLPRLCHVLKSGSPGAQQVAAATICRISSTLELKKLVGEVGCIPHLVKMLEAKSSSAREAAAQAIASLISVSRNQREVKKDEKSVPSLVQLLDPSPQNSAKKYAVSCLGSLSSCKKCRKLMISYGAIGYLKKLTEMDIPGAKKLHERLEKGDFRSLFSKK</sequence>
<gene>
    <name evidence="3" type="ORF">PIB30_061248</name>
</gene>
<dbReference type="PANTHER" id="PTHR46043">
    <property type="entry name" value="ARM REPEAT SUPERFAMILY PROTEIN"/>
    <property type="match status" value="1"/>
</dbReference>
<dbReference type="SUPFAM" id="SSF48371">
    <property type="entry name" value="ARM repeat"/>
    <property type="match status" value="1"/>
</dbReference>
<evidence type="ECO:0000313" key="3">
    <source>
        <dbReference type="EMBL" id="MED6197908.1"/>
    </source>
</evidence>
<dbReference type="Proteomes" id="UP001341840">
    <property type="component" value="Unassembled WGS sequence"/>
</dbReference>
<reference evidence="3 4" key="1">
    <citation type="journal article" date="2023" name="Plants (Basel)">
        <title>Bridging the Gap: Combining Genomics and Transcriptomics Approaches to Understand Stylosanthes scabra, an Orphan Legume from the Brazilian Caatinga.</title>
        <authorList>
            <person name="Ferreira-Neto J.R.C."/>
            <person name="da Silva M.D."/>
            <person name="Binneck E."/>
            <person name="de Melo N.F."/>
            <person name="da Silva R.H."/>
            <person name="de Melo A.L.T.M."/>
            <person name="Pandolfi V."/>
            <person name="Bustamante F.O."/>
            <person name="Brasileiro-Vidal A.C."/>
            <person name="Benko-Iseppon A.M."/>
        </authorList>
    </citation>
    <scope>NUCLEOTIDE SEQUENCE [LARGE SCALE GENOMIC DNA]</scope>
    <source>
        <tissue evidence="3">Leaves</tissue>
    </source>
</reference>
<keyword evidence="1" id="KW-0677">Repeat</keyword>
<protein>
    <recommendedName>
        <fullName evidence="2">DUF7032 domain-containing protein</fullName>
    </recommendedName>
</protein>
<dbReference type="InterPro" id="IPR000225">
    <property type="entry name" value="Armadillo"/>
</dbReference>
<dbReference type="EMBL" id="JASCZI010212001">
    <property type="protein sequence ID" value="MED6197908.1"/>
    <property type="molecule type" value="Genomic_DNA"/>
</dbReference>
<evidence type="ECO:0000313" key="4">
    <source>
        <dbReference type="Proteomes" id="UP001341840"/>
    </source>
</evidence>
<proteinExistence type="predicted"/>
<dbReference type="Pfam" id="PF00514">
    <property type="entry name" value="Arm"/>
    <property type="match status" value="2"/>
</dbReference>
<dbReference type="InterPro" id="IPR011989">
    <property type="entry name" value="ARM-like"/>
</dbReference>
<evidence type="ECO:0000256" key="1">
    <source>
        <dbReference type="ARBA" id="ARBA00022737"/>
    </source>
</evidence>
<dbReference type="PANTHER" id="PTHR46043:SF9">
    <property type="entry name" value="ARM REPEAT SUPERFAMILY PROTEIN"/>
    <property type="match status" value="1"/>
</dbReference>
<dbReference type="Pfam" id="PF23005">
    <property type="entry name" value="DUF7032"/>
    <property type="match status" value="1"/>
</dbReference>
<keyword evidence="4" id="KW-1185">Reference proteome</keyword>
<dbReference type="Gene3D" id="1.25.10.10">
    <property type="entry name" value="Leucine-rich Repeat Variant"/>
    <property type="match status" value="3"/>
</dbReference>
<organism evidence="3 4">
    <name type="scientific">Stylosanthes scabra</name>
    <dbReference type="NCBI Taxonomy" id="79078"/>
    <lineage>
        <taxon>Eukaryota</taxon>
        <taxon>Viridiplantae</taxon>
        <taxon>Streptophyta</taxon>
        <taxon>Embryophyta</taxon>
        <taxon>Tracheophyta</taxon>
        <taxon>Spermatophyta</taxon>
        <taxon>Magnoliopsida</taxon>
        <taxon>eudicotyledons</taxon>
        <taxon>Gunneridae</taxon>
        <taxon>Pentapetalae</taxon>
        <taxon>rosids</taxon>
        <taxon>fabids</taxon>
        <taxon>Fabales</taxon>
        <taxon>Fabaceae</taxon>
        <taxon>Papilionoideae</taxon>
        <taxon>50 kb inversion clade</taxon>
        <taxon>dalbergioids sensu lato</taxon>
        <taxon>Dalbergieae</taxon>
        <taxon>Pterocarpus clade</taxon>
        <taxon>Stylosanthes</taxon>
    </lineage>
</organism>
<evidence type="ECO:0000259" key="2">
    <source>
        <dbReference type="Pfam" id="PF23005"/>
    </source>
</evidence>
<dbReference type="SMART" id="SM00185">
    <property type="entry name" value="ARM"/>
    <property type="match status" value="7"/>
</dbReference>
<name>A0ABU6XLQ0_9FABA</name>
<feature type="domain" description="DUF7032" evidence="2">
    <location>
        <begin position="21"/>
        <end position="129"/>
    </location>
</feature>
<accession>A0ABU6XLQ0</accession>
<dbReference type="InterPro" id="IPR054296">
    <property type="entry name" value="DUF7032"/>
</dbReference>